<evidence type="ECO:0000256" key="5">
    <source>
        <dbReference type="ARBA" id="ARBA00022598"/>
    </source>
</evidence>
<evidence type="ECO:0000259" key="15">
    <source>
        <dbReference type="Pfam" id="PF02769"/>
    </source>
</evidence>
<protein>
    <recommendedName>
        <fullName evidence="4 12">Phosphoribosylformylglycinamidine cyclo-ligase</fullName>
        <ecNumber evidence="3 12">6.3.3.1</ecNumber>
    </recommendedName>
    <alternativeName>
        <fullName evidence="9 12">AIR synthase</fullName>
    </alternativeName>
    <alternativeName>
        <fullName evidence="10 12">AIRS</fullName>
    </alternativeName>
    <alternativeName>
        <fullName evidence="8 12">Phosphoribosyl-aminoimidazole synthetase</fullName>
    </alternativeName>
</protein>
<proteinExistence type="inferred from homology"/>
<dbReference type="InterPro" id="IPR010918">
    <property type="entry name" value="PurM-like_C_dom"/>
</dbReference>
<accession>A0ABP1U429</accession>
<dbReference type="PANTHER" id="PTHR10520">
    <property type="entry name" value="TRIFUNCTIONAL PURINE BIOSYNTHETIC PROTEIN ADENOSINE-3-RELATED"/>
    <property type="match status" value="1"/>
</dbReference>
<dbReference type="Gene3D" id="3.90.650.10">
    <property type="entry name" value="PurM-like C-terminal domain"/>
    <property type="match status" value="1"/>
</dbReference>
<evidence type="ECO:0000256" key="8">
    <source>
        <dbReference type="ARBA" id="ARBA00031908"/>
    </source>
</evidence>
<evidence type="ECO:0000313" key="17">
    <source>
        <dbReference type="Proteomes" id="UP000006878"/>
    </source>
</evidence>
<dbReference type="Proteomes" id="UP000006878">
    <property type="component" value="Chromosome"/>
</dbReference>
<dbReference type="InterPro" id="IPR036676">
    <property type="entry name" value="PurM-like_C_sf"/>
</dbReference>
<evidence type="ECO:0000256" key="1">
    <source>
        <dbReference type="ARBA" id="ARBA00004686"/>
    </source>
</evidence>
<dbReference type="Pfam" id="PF00586">
    <property type="entry name" value="AIRS"/>
    <property type="match status" value="1"/>
</dbReference>
<evidence type="ECO:0000256" key="12">
    <source>
        <dbReference type="HAMAP-Rule" id="MF_00741"/>
    </source>
</evidence>
<evidence type="ECO:0000256" key="3">
    <source>
        <dbReference type="ARBA" id="ARBA00013047"/>
    </source>
</evidence>
<dbReference type="Pfam" id="PF02769">
    <property type="entry name" value="AIRS_C"/>
    <property type="match status" value="1"/>
</dbReference>
<reference evidence="17" key="1">
    <citation type="journal article" date="2010" name="PLoS ONE">
        <title>The Arthrobacter arilaitensis Re117 genome sequence reveals its genetic adaptation to the surface of cheese.</title>
        <authorList>
            <person name="Monnet C."/>
            <person name="Loux V."/>
            <person name="Gibrat J.F."/>
            <person name="Spinnler E."/>
            <person name="Barbe V."/>
            <person name="Vacherie B."/>
            <person name="Gavory F."/>
            <person name="Gourbeyre E."/>
            <person name="Siguier P."/>
            <person name="Chandler M."/>
            <person name="Elleuch R."/>
            <person name="Irlinger F."/>
            <person name="Vallaeys T."/>
        </authorList>
    </citation>
    <scope>NUCLEOTIDE SEQUENCE</scope>
    <source>
        <strain evidence="17">DSM 16368 / CIP 108037 / IAM 15318 / JCM 13566 / Re117</strain>
    </source>
</reference>
<keyword evidence="17" id="KW-1185">Reference proteome</keyword>
<feature type="region of interest" description="Disordered" evidence="13">
    <location>
        <begin position="1"/>
        <end position="32"/>
    </location>
</feature>
<dbReference type="SUPFAM" id="SSF56042">
    <property type="entry name" value="PurM C-terminal domain-like"/>
    <property type="match status" value="1"/>
</dbReference>
<comment type="similarity">
    <text evidence="2 12">Belongs to the AIR synthase family.</text>
</comment>
<dbReference type="GO" id="GO:0004641">
    <property type="term" value="F:phosphoribosylformylglycinamidine cyclo-ligase activity"/>
    <property type="evidence" value="ECO:0007669"/>
    <property type="project" value="UniProtKB-EC"/>
</dbReference>
<evidence type="ECO:0000256" key="9">
    <source>
        <dbReference type="ARBA" id="ARBA00032931"/>
    </source>
</evidence>
<evidence type="ECO:0000313" key="16">
    <source>
        <dbReference type="EMBL" id="CBT76734.1"/>
    </source>
</evidence>
<dbReference type="EMBL" id="FQ311875">
    <property type="protein sequence ID" value="CBT76734.1"/>
    <property type="molecule type" value="Genomic_DNA"/>
</dbReference>
<dbReference type="SUPFAM" id="SSF55326">
    <property type="entry name" value="PurM N-terminal domain-like"/>
    <property type="match status" value="1"/>
</dbReference>
<evidence type="ECO:0000256" key="6">
    <source>
        <dbReference type="ARBA" id="ARBA00022741"/>
    </source>
</evidence>
<dbReference type="PANTHER" id="PTHR10520:SF12">
    <property type="entry name" value="TRIFUNCTIONAL PURINE BIOSYNTHETIC PROTEIN ADENOSINE-3"/>
    <property type="match status" value="1"/>
</dbReference>
<keyword evidence="12" id="KW-0963">Cytoplasm</keyword>
<dbReference type="CDD" id="cd02196">
    <property type="entry name" value="PurM"/>
    <property type="match status" value="1"/>
</dbReference>
<keyword evidence="5 12" id="KW-0436">Ligase</keyword>
<evidence type="ECO:0000256" key="7">
    <source>
        <dbReference type="ARBA" id="ARBA00022840"/>
    </source>
</evidence>
<dbReference type="Gene3D" id="3.30.1330.10">
    <property type="entry name" value="PurM-like, N-terminal domain"/>
    <property type="match status" value="1"/>
</dbReference>
<keyword evidence="6 12" id="KW-0547">Nucleotide-binding</keyword>
<evidence type="ECO:0000256" key="2">
    <source>
        <dbReference type="ARBA" id="ARBA00010280"/>
    </source>
</evidence>
<feature type="domain" description="PurM-like N-terminal" evidence="14">
    <location>
        <begin position="88"/>
        <end position="194"/>
    </location>
</feature>
<reference evidence="17" key="2">
    <citation type="submission" date="2010-07" db="EMBL/GenBank/DDBJ databases">
        <title>Complete genome sequence of Arthrobacter arilaitensis (strain DSM 16368 / CIP 108037 / JCM 13566 / Re117).</title>
        <authorList>
            <person name="Genoscope."/>
        </authorList>
    </citation>
    <scope>NUCLEOTIDE SEQUENCE [LARGE SCALE GENOMIC DNA]</scope>
    <source>
        <strain evidence="17">DSM 16368 / CIP 108037 / IAM 15318 / JCM 13566 / Re117</strain>
    </source>
</reference>
<comment type="catalytic activity">
    <reaction evidence="11 12">
        <text>2-formamido-N(1)-(5-O-phospho-beta-D-ribosyl)acetamidine + ATP = 5-amino-1-(5-phospho-beta-D-ribosyl)imidazole + ADP + phosphate + H(+)</text>
        <dbReference type="Rhea" id="RHEA:23032"/>
        <dbReference type="ChEBI" id="CHEBI:15378"/>
        <dbReference type="ChEBI" id="CHEBI:30616"/>
        <dbReference type="ChEBI" id="CHEBI:43474"/>
        <dbReference type="ChEBI" id="CHEBI:137981"/>
        <dbReference type="ChEBI" id="CHEBI:147287"/>
        <dbReference type="ChEBI" id="CHEBI:456216"/>
        <dbReference type="EC" id="6.3.3.1"/>
    </reaction>
</comment>
<dbReference type="HAMAP" id="MF_00741">
    <property type="entry name" value="AIRS"/>
    <property type="match status" value="1"/>
</dbReference>
<evidence type="ECO:0000256" key="10">
    <source>
        <dbReference type="ARBA" id="ARBA00033093"/>
    </source>
</evidence>
<dbReference type="InterPro" id="IPR036921">
    <property type="entry name" value="PurM-like_N_sf"/>
</dbReference>
<dbReference type="EC" id="6.3.3.1" evidence="3 12"/>
<dbReference type="InterPro" id="IPR016188">
    <property type="entry name" value="PurM-like_N"/>
</dbReference>
<keyword evidence="7 12" id="KW-0067">ATP-binding</keyword>
<name>A0ABP1U429_GLUAR</name>
<evidence type="ECO:0000256" key="13">
    <source>
        <dbReference type="SAM" id="MobiDB-lite"/>
    </source>
</evidence>
<evidence type="ECO:0000256" key="4">
    <source>
        <dbReference type="ARBA" id="ARBA00020367"/>
    </source>
</evidence>
<keyword evidence="12" id="KW-0658">Purine biosynthesis</keyword>
<dbReference type="InterPro" id="IPR004733">
    <property type="entry name" value="PurM_cligase"/>
</dbReference>
<feature type="domain" description="PurM-like C-terminal" evidence="15">
    <location>
        <begin position="206"/>
        <end position="371"/>
    </location>
</feature>
<dbReference type="NCBIfam" id="TIGR00878">
    <property type="entry name" value="purM"/>
    <property type="match status" value="1"/>
</dbReference>
<comment type="pathway">
    <text evidence="1 12">Purine metabolism; IMP biosynthesis via de novo pathway; 5-amino-1-(5-phospho-D-ribosyl)imidazole from N(2)-formyl-N(1)-(5-phospho-D-ribosyl)glycinamide: step 2/2.</text>
</comment>
<organism evidence="16 17">
    <name type="scientific">Glutamicibacter arilaitensis (strain DSM 16368 / CIP 108037 / IAM 15318 / JCM 13566 / NCIMB 14258 / Re117)</name>
    <name type="common">Arthrobacter arilaitensis</name>
    <dbReference type="NCBI Taxonomy" id="861360"/>
    <lineage>
        <taxon>Bacteria</taxon>
        <taxon>Bacillati</taxon>
        <taxon>Actinomycetota</taxon>
        <taxon>Actinomycetes</taxon>
        <taxon>Micrococcales</taxon>
        <taxon>Micrococcaceae</taxon>
        <taxon>Glutamicibacter</taxon>
    </lineage>
</organism>
<comment type="subcellular location">
    <subcellularLocation>
        <location evidence="12">Cytoplasm</location>
    </subcellularLocation>
</comment>
<evidence type="ECO:0000259" key="14">
    <source>
        <dbReference type="Pfam" id="PF00586"/>
    </source>
</evidence>
<gene>
    <name evidence="12 16" type="primary">purM</name>
    <name evidence="16" type="ordered locus">AARI_25170</name>
</gene>
<evidence type="ECO:0000256" key="11">
    <source>
        <dbReference type="ARBA" id="ARBA00049057"/>
    </source>
</evidence>
<sequence length="404" mass="41664">MIPNHLVAKDPGNPGSRTEKEPTAMSGNDQQPTSITYAGAGVDVEAGDRAVELMKGAIKATHTSGVVGGVGGFAGLFDVSFLTGYKKPYLATSTDGVGTKVAIAQKLDIHDTIGQDLVGMVVDDIVVVGAKPLFMTDYIATGKVVPERIADIVRGIAEGCKLAGTALVGGETAEHPGLLAEDEYDVAGAATGVIEADQLLGPERVRAGDVVIGMASSGIHSNGYSLVRRVIAHAKWELEREVAEFGKTLGEELLVPTRIYTTACLDLAGELNDGENFGVHGFSHVTGGGLAANLARVLPQGLMARVDRSSWALPAVFSTIAQLGNVPQPDLERTLNLGVGMVAVVDPAVADRAVNLLNKAGMGAWIMGGVENIDPSAAQAGLDYVQGAKGVDGGAVLMTGNYAK</sequence>